<evidence type="ECO:0000256" key="3">
    <source>
        <dbReference type="PROSITE-ProRule" id="PRU00023"/>
    </source>
</evidence>
<dbReference type="PROSITE" id="PS50297">
    <property type="entry name" value="ANK_REP_REGION"/>
    <property type="match status" value="3"/>
</dbReference>
<dbReference type="PANTHER" id="PTHR24171">
    <property type="entry name" value="ANKYRIN REPEAT DOMAIN-CONTAINING PROTEIN 39-RELATED"/>
    <property type="match status" value="1"/>
</dbReference>
<dbReference type="PROSITE" id="PS50088">
    <property type="entry name" value="ANK_REPEAT"/>
    <property type="match status" value="3"/>
</dbReference>
<dbReference type="AlphaFoldDB" id="D3UGU7"/>
<dbReference type="KEGG" id="hms:HMU04560"/>
<dbReference type="InterPro" id="IPR002110">
    <property type="entry name" value="Ankyrin_rpt"/>
</dbReference>
<proteinExistence type="predicted"/>
<dbReference type="PRINTS" id="PR01415">
    <property type="entry name" value="ANKYRIN"/>
</dbReference>
<dbReference type="InterPro" id="IPR036770">
    <property type="entry name" value="Ankyrin_rpt-contain_sf"/>
</dbReference>
<dbReference type="SUPFAM" id="SSF48403">
    <property type="entry name" value="Ankyrin repeat"/>
    <property type="match status" value="1"/>
</dbReference>
<feature type="repeat" description="ANK" evidence="3">
    <location>
        <begin position="78"/>
        <end position="110"/>
    </location>
</feature>
<dbReference type="Gene3D" id="1.25.40.20">
    <property type="entry name" value="Ankyrin repeat-containing domain"/>
    <property type="match status" value="2"/>
</dbReference>
<dbReference type="STRING" id="679897.HMU04560"/>
<sequence>MKRFFLLILFSSLLLANQYDYLLFSNNFQDVKRGLQLGANVNARLRGSTPLYDAARKNNAQAVYLLINYHANVNAICHGETALHKVVQFNNIRLTEALLKAGARVNVKDSIRGNTPLQYAAMKNNIDILRLLIKAGADMNIPNNSGDTPARYILSRILIPALRVDNSHLAIASSAFTLSSGAAGVSATNLTNSFITITNVALYINGELITEMPINKTLAPRSSSGIASLNIPRDAYRSVSISSSGVMNIQYGFAIQYNINNSQQTLYKTSKTTTRAW</sequence>
<protein>
    <submittedName>
        <fullName evidence="4">Putative Ankyrin repeat protein</fullName>
    </submittedName>
</protein>
<accession>D3UGU7</accession>
<evidence type="ECO:0000256" key="2">
    <source>
        <dbReference type="ARBA" id="ARBA00023043"/>
    </source>
</evidence>
<keyword evidence="1" id="KW-0677">Repeat</keyword>
<dbReference type="eggNOG" id="COG0666">
    <property type="taxonomic scope" value="Bacteria"/>
</dbReference>
<dbReference type="SMART" id="SM00248">
    <property type="entry name" value="ANK"/>
    <property type="match status" value="3"/>
</dbReference>
<dbReference type="RefSeq" id="WP_013022809.1">
    <property type="nucleotide sequence ID" value="NC_013949.1"/>
</dbReference>
<feature type="repeat" description="ANK" evidence="3">
    <location>
        <begin position="46"/>
        <end position="78"/>
    </location>
</feature>
<dbReference type="EMBL" id="FN555004">
    <property type="protein sequence ID" value="CBG39718.1"/>
    <property type="molecule type" value="Genomic_DNA"/>
</dbReference>
<evidence type="ECO:0000313" key="5">
    <source>
        <dbReference type="Proteomes" id="UP000001522"/>
    </source>
</evidence>
<dbReference type="Proteomes" id="UP000001522">
    <property type="component" value="Chromosome"/>
</dbReference>
<evidence type="ECO:0000313" key="4">
    <source>
        <dbReference type="EMBL" id="CBG39718.1"/>
    </source>
</evidence>
<name>D3UGU7_HELM1</name>
<evidence type="ECO:0000256" key="1">
    <source>
        <dbReference type="ARBA" id="ARBA00022737"/>
    </source>
</evidence>
<dbReference type="Pfam" id="PF12796">
    <property type="entry name" value="Ank_2"/>
    <property type="match status" value="1"/>
</dbReference>
<dbReference type="HOGENOM" id="CLU_1003880_0_0_7"/>
<reference evidence="4 5" key="1">
    <citation type="journal article" date="2010" name="BMC Genomics">
        <title>Comparative genomics and proteomics of Helicobacter mustelae, an ulcerogenic and carcinogenic gastric pathogen.</title>
        <authorList>
            <person name="O'Toole P.W."/>
            <person name="Snelling W.J."/>
            <person name="Canchaya C."/>
            <person name="Forde B.M."/>
            <person name="Hardie K.R."/>
            <person name="Josenhans C."/>
            <person name="Graham R.L.J."/>
            <person name="McMullan G."/>
            <person name="Parkhill J."/>
            <person name="Belda E."/>
            <person name="Bentley S.D."/>
        </authorList>
    </citation>
    <scope>NUCLEOTIDE SEQUENCE [LARGE SCALE GENOMIC DNA]</scope>
    <source>
        <strain evidence="5">ATCC 43772 / LMG 18044 / NCTC 12198 / 12198</strain>
    </source>
</reference>
<gene>
    <name evidence="4" type="ordered locus">HMU04560</name>
</gene>
<keyword evidence="2 3" id="KW-0040">ANK repeat</keyword>
<keyword evidence="5" id="KW-1185">Reference proteome</keyword>
<organism evidence="4 5">
    <name type="scientific">Helicobacter mustelae (strain ATCC 43772 / CCUG 25715 / CIP 103759 / LMG 18044 / NCTC 12198 / R85-136P)</name>
    <name type="common">Campylobacter mustelae</name>
    <dbReference type="NCBI Taxonomy" id="679897"/>
    <lineage>
        <taxon>Bacteria</taxon>
        <taxon>Pseudomonadati</taxon>
        <taxon>Campylobacterota</taxon>
        <taxon>Epsilonproteobacteria</taxon>
        <taxon>Campylobacterales</taxon>
        <taxon>Helicobacteraceae</taxon>
        <taxon>Helicobacter</taxon>
    </lineage>
</organism>
<dbReference type="Pfam" id="PF00023">
    <property type="entry name" value="Ank"/>
    <property type="match status" value="1"/>
</dbReference>
<feature type="repeat" description="ANK" evidence="3">
    <location>
        <begin position="112"/>
        <end position="144"/>
    </location>
</feature>